<organism evidence="9 10">
    <name type="scientific">Rhypophila decipiens</name>
    <dbReference type="NCBI Taxonomy" id="261697"/>
    <lineage>
        <taxon>Eukaryota</taxon>
        <taxon>Fungi</taxon>
        <taxon>Dikarya</taxon>
        <taxon>Ascomycota</taxon>
        <taxon>Pezizomycotina</taxon>
        <taxon>Sordariomycetes</taxon>
        <taxon>Sordariomycetidae</taxon>
        <taxon>Sordariales</taxon>
        <taxon>Naviculisporaceae</taxon>
        <taxon>Rhypophila</taxon>
    </lineage>
</organism>
<dbReference type="InterPro" id="IPR036864">
    <property type="entry name" value="Zn2-C6_fun-type_DNA-bd_sf"/>
</dbReference>
<dbReference type="Gene3D" id="4.10.240.10">
    <property type="entry name" value="Zn(2)-C6 fungal-type DNA-binding domain"/>
    <property type="match status" value="1"/>
</dbReference>
<dbReference type="EMBL" id="MU858055">
    <property type="protein sequence ID" value="KAK4218056.1"/>
    <property type="molecule type" value="Genomic_DNA"/>
</dbReference>
<feature type="compositionally biased region" description="Polar residues" evidence="7">
    <location>
        <begin position="779"/>
        <end position="792"/>
    </location>
</feature>
<dbReference type="GO" id="GO:0008270">
    <property type="term" value="F:zinc ion binding"/>
    <property type="evidence" value="ECO:0007669"/>
    <property type="project" value="InterPro"/>
</dbReference>
<keyword evidence="10" id="KW-1185">Reference proteome</keyword>
<keyword evidence="1" id="KW-0479">Metal-binding</keyword>
<evidence type="ECO:0000313" key="9">
    <source>
        <dbReference type="EMBL" id="KAK4218056.1"/>
    </source>
</evidence>
<dbReference type="SUPFAM" id="SSF57701">
    <property type="entry name" value="Zn2/Cys6 DNA-binding domain"/>
    <property type="match status" value="1"/>
</dbReference>
<dbReference type="InterPro" id="IPR001138">
    <property type="entry name" value="Zn2Cys6_DnaBD"/>
</dbReference>
<dbReference type="PANTHER" id="PTHR36206:SF16">
    <property type="entry name" value="TRANSCRIPTION FACTOR DOMAIN-CONTAINING PROTEIN-RELATED"/>
    <property type="match status" value="1"/>
</dbReference>
<feature type="compositionally biased region" description="Low complexity" evidence="7">
    <location>
        <begin position="7"/>
        <end position="20"/>
    </location>
</feature>
<feature type="region of interest" description="Disordered" evidence="7">
    <location>
        <begin position="69"/>
        <end position="93"/>
    </location>
</feature>
<keyword evidence="2" id="KW-0862">Zinc</keyword>
<dbReference type="PANTHER" id="PTHR36206">
    <property type="entry name" value="ASPERCRYPTIN BIOSYNTHESIS CLUSTER-SPECIFIC TRANSCRIPTION REGULATOR ATNN-RELATED"/>
    <property type="match status" value="1"/>
</dbReference>
<evidence type="ECO:0000259" key="8">
    <source>
        <dbReference type="PROSITE" id="PS50048"/>
    </source>
</evidence>
<evidence type="ECO:0000256" key="5">
    <source>
        <dbReference type="ARBA" id="ARBA00023163"/>
    </source>
</evidence>
<evidence type="ECO:0000256" key="4">
    <source>
        <dbReference type="ARBA" id="ARBA00023125"/>
    </source>
</evidence>
<keyword evidence="4" id="KW-0238">DNA-binding</keyword>
<keyword evidence="5" id="KW-0804">Transcription</keyword>
<dbReference type="Pfam" id="PF00172">
    <property type="entry name" value="Zn_clus"/>
    <property type="match status" value="1"/>
</dbReference>
<keyword evidence="6" id="KW-0539">Nucleus</keyword>
<evidence type="ECO:0000256" key="3">
    <source>
        <dbReference type="ARBA" id="ARBA00023015"/>
    </source>
</evidence>
<reference evidence="9" key="2">
    <citation type="submission" date="2023-05" db="EMBL/GenBank/DDBJ databases">
        <authorList>
            <consortium name="Lawrence Berkeley National Laboratory"/>
            <person name="Steindorff A."/>
            <person name="Hensen N."/>
            <person name="Bonometti L."/>
            <person name="Westerberg I."/>
            <person name="Brannstrom I.O."/>
            <person name="Guillou S."/>
            <person name="Cros-Aarteil S."/>
            <person name="Calhoun S."/>
            <person name="Haridas S."/>
            <person name="Kuo A."/>
            <person name="Mondo S."/>
            <person name="Pangilinan J."/>
            <person name="Riley R."/>
            <person name="Labutti K."/>
            <person name="Andreopoulos B."/>
            <person name="Lipzen A."/>
            <person name="Chen C."/>
            <person name="Yanf M."/>
            <person name="Daum C."/>
            <person name="Ng V."/>
            <person name="Clum A."/>
            <person name="Ohm R."/>
            <person name="Martin F."/>
            <person name="Silar P."/>
            <person name="Natvig D."/>
            <person name="Lalanne C."/>
            <person name="Gautier V."/>
            <person name="Ament-Velasquez S.L."/>
            <person name="Kruys A."/>
            <person name="Hutchinson M.I."/>
            <person name="Powell A.J."/>
            <person name="Barry K."/>
            <person name="Miller A.N."/>
            <person name="Grigoriev I.V."/>
            <person name="Debuchy R."/>
            <person name="Gladieux P."/>
            <person name="Thoren M.H."/>
            <person name="Johannesson H."/>
        </authorList>
    </citation>
    <scope>NUCLEOTIDE SEQUENCE</scope>
    <source>
        <strain evidence="9">PSN293</strain>
    </source>
</reference>
<evidence type="ECO:0000256" key="1">
    <source>
        <dbReference type="ARBA" id="ARBA00022723"/>
    </source>
</evidence>
<sequence length="845" mass="93209">MQEPERSGNNSDSNSPTSSNFQPAHSGRKGSKKVRTGCITCKIRKVKCDEAKPFCIRCTKTGRRCDGYLPSTKRQPRSGSLAGRAHGGAGGHGEPHGSLTVFYDWASADEVRSFQFFQHVTAPCLSGDFDGSFWRVLVLQICQTEPAVKHAVLAVSSLHEGMMRGMVPYADMGDRQSFALWQYNKAIGYLLDQMRHVDAKPLVPLLTCILFVCIEFMQSKDRESLLHLEQGRQILGQLGRKSRNPEIDIIKQHLVPVYTRLSLTSLMIGCDPVAIPMSLKTAVEIPVAFETIDEVRYTLYDFMDECLRFTKKTRHIKVSAVLPSSEEMRAFEDEQNYLLSKHAKFNVAFSLYQSTMAQDAPPGSIALIQIHIHTTFIMLSTALSRREVVFDDHITSFSAIIPLATSFMDALALPPLGVAAGQAPSAADTRRFSAMFAFEMHVIAPLYFVATKCRHPAVRRSALQLLKRNPARRENLWRANIMASIAEYIMKVEEQHLGIMENPHDQHSRANSPAARQKPASFPFSFSPENMWAASMQEVTTYIQSPEAPQQPEPTTIPFSYEMPTTTAMPATTQPAPVSCTMGPSGGIMAGTVSDEIDMSDHFDLSQVPIDPSLLLDPHDVASSVHSFSDAHSIASSFDELSQPTIYVGTSSMDPSIPVTAPAQSWPPYSQAAAAPGIMLEPPTPMDHHPTGPPLVMMPPGPGLHHSPQQQHSLTFPAHQQQHHHGRLSTDLPLDYLSSANFVSEAEDDRSSSHSSHSFHAAAAAAAPSSASRQRASGPGTQYSTPQYTKSFTEPPFDIPENMRVHVALIENEKEDGGSWVETFRRLDGPDANWTVQKQYVPVIH</sequence>
<dbReference type="CDD" id="cd00067">
    <property type="entry name" value="GAL4"/>
    <property type="match status" value="1"/>
</dbReference>
<feature type="region of interest" description="Disordered" evidence="7">
    <location>
        <begin position="685"/>
        <end position="728"/>
    </location>
</feature>
<feature type="region of interest" description="Disordered" evidence="7">
    <location>
        <begin position="1"/>
        <end position="32"/>
    </location>
</feature>
<dbReference type="AlphaFoldDB" id="A0AAN6YH91"/>
<comment type="caution">
    <text evidence="9">The sequence shown here is derived from an EMBL/GenBank/DDBJ whole genome shotgun (WGS) entry which is preliminary data.</text>
</comment>
<dbReference type="Pfam" id="PF11951">
    <property type="entry name" value="Fungal_trans_2"/>
    <property type="match status" value="1"/>
</dbReference>
<gene>
    <name evidence="9" type="ORF">QBC37DRAFT_275556</name>
</gene>
<feature type="region of interest" description="Disordered" evidence="7">
    <location>
        <begin position="747"/>
        <end position="797"/>
    </location>
</feature>
<reference evidence="9" key="1">
    <citation type="journal article" date="2023" name="Mol. Phylogenet. Evol.">
        <title>Genome-scale phylogeny and comparative genomics of the fungal order Sordariales.</title>
        <authorList>
            <person name="Hensen N."/>
            <person name="Bonometti L."/>
            <person name="Westerberg I."/>
            <person name="Brannstrom I.O."/>
            <person name="Guillou S."/>
            <person name="Cros-Aarteil S."/>
            <person name="Calhoun S."/>
            <person name="Haridas S."/>
            <person name="Kuo A."/>
            <person name="Mondo S."/>
            <person name="Pangilinan J."/>
            <person name="Riley R."/>
            <person name="LaButti K."/>
            <person name="Andreopoulos B."/>
            <person name="Lipzen A."/>
            <person name="Chen C."/>
            <person name="Yan M."/>
            <person name="Daum C."/>
            <person name="Ng V."/>
            <person name="Clum A."/>
            <person name="Steindorff A."/>
            <person name="Ohm R.A."/>
            <person name="Martin F."/>
            <person name="Silar P."/>
            <person name="Natvig D.O."/>
            <person name="Lalanne C."/>
            <person name="Gautier V."/>
            <person name="Ament-Velasquez S.L."/>
            <person name="Kruys A."/>
            <person name="Hutchinson M.I."/>
            <person name="Powell A.J."/>
            <person name="Barry K."/>
            <person name="Miller A.N."/>
            <person name="Grigoriev I.V."/>
            <person name="Debuchy R."/>
            <person name="Gladieux P."/>
            <person name="Hiltunen Thoren M."/>
            <person name="Johannesson H."/>
        </authorList>
    </citation>
    <scope>NUCLEOTIDE SEQUENCE</scope>
    <source>
        <strain evidence="9">PSN293</strain>
    </source>
</reference>
<dbReference type="InterPro" id="IPR052360">
    <property type="entry name" value="Transcr_Regulatory_Proteins"/>
</dbReference>
<dbReference type="GO" id="GO:0003677">
    <property type="term" value="F:DNA binding"/>
    <property type="evidence" value="ECO:0007669"/>
    <property type="project" value="UniProtKB-KW"/>
</dbReference>
<evidence type="ECO:0000256" key="6">
    <source>
        <dbReference type="ARBA" id="ARBA00023242"/>
    </source>
</evidence>
<feature type="domain" description="Zn(2)-C6 fungal-type" evidence="8">
    <location>
        <begin position="37"/>
        <end position="65"/>
    </location>
</feature>
<dbReference type="GO" id="GO:0000981">
    <property type="term" value="F:DNA-binding transcription factor activity, RNA polymerase II-specific"/>
    <property type="evidence" value="ECO:0007669"/>
    <property type="project" value="InterPro"/>
</dbReference>
<protein>
    <recommendedName>
        <fullName evidence="8">Zn(2)-C6 fungal-type domain-containing protein</fullName>
    </recommendedName>
</protein>
<dbReference type="SMART" id="SM00066">
    <property type="entry name" value="GAL4"/>
    <property type="match status" value="1"/>
</dbReference>
<feature type="compositionally biased region" description="Low complexity" evidence="7">
    <location>
        <begin position="753"/>
        <end position="777"/>
    </location>
</feature>
<accession>A0AAN6YH91</accession>
<dbReference type="Proteomes" id="UP001301769">
    <property type="component" value="Unassembled WGS sequence"/>
</dbReference>
<name>A0AAN6YH91_9PEZI</name>
<evidence type="ECO:0000313" key="10">
    <source>
        <dbReference type="Proteomes" id="UP001301769"/>
    </source>
</evidence>
<dbReference type="PROSITE" id="PS00463">
    <property type="entry name" value="ZN2_CY6_FUNGAL_1"/>
    <property type="match status" value="1"/>
</dbReference>
<proteinExistence type="predicted"/>
<evidence type="ECO:0000256" key="2">
    <source>
        <dbReference type="ARBA" id="ARBA00022833"/>
    </source>
</evidence>
<feature type="compositionally biased region" description="Pro residues" evidence="7">
    <location>
        <begin position="691"/>
        <end position="702"/>
    </location>
</feature>
<dbReference type="InterPro" id="IPR021858">
    <property type="entry name" value="Fun_TF"/>
</dbReference>
<keyword evidence="3" id="KW-0805">Transcription regulation</keyword>
<evidence type="ECO:0000256" key="7">
    <source>
        <dbReference type="SAM" id="MobiDB-lite"/>
    </source>
</evidence>
<dbReference type="PROSITE" id="PS50048">
    <property type="entry name" value="ZN2_CY6_FUNGAL_2"/>
    <property type="match status" value="1"/>
</dbReference>
<feature type="compositionally biased region" description="Polar residues" evidence="7">
    <location>
        <begin position="707"/>
        <end position="720"/>
    </location>
</feature>